<dbReference type="SUPFAM" id="SSF161098">
    <property type="entry name" value="MetI-like"/>
    <property type="match status" value="1"/>
</dbReference>
<comment type="subcellular location">
    <subcellularLocation>
        <location evidence="1 7">Cell membrane</location>
        <topology evidence="1 7">Multi-pass membrane protein</topology>
    </subcellularLocation>
</comment>
<evidence type="ECO:0000313" key="10">
    <source>
        <dbReference type="Proteomes" id="UP000253934"/>
    </source>
</evidence>
<dbReference type="Pfam" id="PF00528">
    <property type="entry name" value="BPD_transp_1"/>
    <property type="match status" value="1"/>
</dbReference>
<evidence type="ECO:0000256" key="5">
    <source>
        <dbReference type="ARBA" id="ARBA00022989"/>
    </source>
</evidence>
<dbReference type="NCBIfam" id="NF007008">
    <property type="entry name" value="PRK09471.1"/>
    <property type="match status" value="1"/>
</dbReference>
<dbReference type="Gene3D" id="1.10.3720.10">
    <property type="entry name" value="MetI-like"/>
    <property type="match status" value="1"/>
</dbReference>
<dbReference type="CDD" id="cd06261">
    <property type="entry name" value="TM_PBP2"/>
    <property type="match status" value="1"/>
</dbReference>
<keyword evidence="2 7" id="KW-0813">Transport</keyword>
<sequence length="306" mass="33497">MLKYTLKRFLIAWPTLLILISLSFFLMHSIPGGPFSGEKTLNPAVQANLDAKYHLNDPLYKQYFDYLCSIAQGDFGPSFKYPDWTVNQLISQGFPVSLIIGAWAMTIAIIIGISIGLLAAYKQNSWIDYMASSISMTGISIPNFVTAPMFTLLFAVILGWLPAGGWNEGSVKNLILPITTLALPQIAIISKMMRSSMIEVLKSNFIRTAKANGIPSRVILLKHALKPAILPVISYLGPASGGIITGSVVVEQIFSLPGLGSYLIKGALNRDYTLVLGTVILVGTIIIIFNFIVDLIYMLIDPKIRL</sequence>
<feature type="transmembrane region" description="Helical" evidence="7">
    <location>
        <begin position="141"/>
        <end position="162"/>
    </location>
</feature>
<dbReference type="InterPro" id="IPR000515">
    <property type="entry name" value="MetI-like"/>
</dbReference>
<dbReference type="InterPro" id="IPR045621">
    <property type="entry name" value="BPD_transp_1_N"/>
</dbReference>
<keyword evidence="10" id="KW-1185">Reference proteome</keyword>
<dbReference type="PANTHER" id="PTHR43163:SF6">
    <property type="entry name" value="DIPEPTIDE TRANSPORT SYSTEM PERMEASE PROTEIN DPPB-RELATED"/>
    <property type="match status" value="1"/>
</dbReference>
<evidence type="ECO:0000259" key="8">
    <source>
        <dbReference type="PROSITE" id="PS50928"/>
    </source>
</evidence>
<feature type="domain" description="ABC transmembrane type-1" evidence="8">
    <location>
        <begin position="94"/>
        <end position="297"/>
    </location>
</feature>
<dbReference type="InterPro" id="IPR035906">
    <property type="entry name" value="MetI-like_sf"/>
</dbReference>
<keyword evidence="3" id="KW-1003">Cell membrane</keyword>
<dbReference type="Proteomes" id="UP000253934">
    <property type="component" value="Unassembled WGS sequence"/>
</dbReference>
<reference evidence="9" key="1">
    <citation type="submission" date="2018-04" db="EMBL/GenBank/DDBJ databases">
        <title>Draft genome sequence of the Candidatus Spirobacillus cienkowskii, a pathogen of freshwater Daphnia species, reconstructed from hemolymph metagenomic reads.</title>
        <authorList>
            <person name="Bresciani L."/>
            <person name="Lemos L.N."/>
            <person name="Wale N."/>
            <person name="Lin J.Y."/>
            <person name="Fernandes G.R."/>
            <person name="Duffy M.A."/>
            <person name="Rodrigues J.M."/>
        </authorList>
    </citation>
    <scope>NUCLEOTIDE SEQUENCE [LARGE SCALE GENOMIC DNA]</scope>
    <source>
        <strain evidence="9">Binning01</strain>
    </source>
</reference>
<dbReference type="GO" id="GO:0005886">
    <property type="term" value="C:plasma membrane"/>
    <property type="evidence" value="ECO:0007669"/>
    <property type="project" value="UniProtKB-SubCell"/>
</dbReference>
<evidence type="ECO:0000256" key="2">
    <source>
        <dbReference type="ARBA" id="ARBA00022448"/>
    </source>
</evidence>
<keyword evidence="5 7" id="KW-1133">Transmembrane helix</keyword>
<dbReference type="GO" id="GO:0055085">
    <property type="term" value="P:transmembrane transport"/>
    <property type="evidence" value="ECO:0007669"/>
    <property type="project" value="InterPro"/>
</dbReference>
<accession>A0A369KTH4</accession>
<comment type="caution">
    <text evidence="9">The sequence shown here is derived from an EMBL/GenBank/DDBJ whole genome shotgun (WGS) entry which is preliminary data.</text>
</comment>
<name>A0A369KTH4_9BACT</name>
<feature type="transmembrane region" description="Helical" evidence="7">
    <location>
        <begin position="9"/>
        <end position="30"/>
    </location>
</feature>
<dbReference type="AlphaFoldDB" id="A0A369KTH4"/>
<dbReference type="PANTHER" id="PTHR43163">
    <property type="entry name" value="DIPEPTIDE TRANSPORT SYSTEM PERMEASE PROTEIN DPPB-RELATED"/>
    <property type="match status" value="1"/>
</dbReference>
<organism evidence="9 10">
    <name type="scientific">Spirobacillus cienkowskii</name>
    <dbReference type="NCBI Taxonomy" id="495820"/>
    <lineage>
        <taxon>Bacteria</taxon>
        <taxon>Pseudomonadati</taxon>
        <taxon>Bdellovibrionota</taxon>
        <taxon>Oligoflexia</taxon>
        <taxon>Silvanigrellales</taxon>
        <taxon>Spirobacillus</taxon>
    </lineage>
</organism>
<keyword evidence="4 7" id="KW-0812">Transmembrane</keyword>
<keyword evidence="6 7" id="KW-0472">Membrane</keyword>
<dbReference type="PROSITE" id="PS50928">
    <property type="entry name" value="ABC_TM1"/>
    <property type="match status" value="1"/>
</dbReference>
<gene>
    <name evidence="9" type="ORF">DCC88_12140</name>
</gene>
<evidence type="ECO:0000256" key="7">
    <source>
        <dbReference type="RuleBase" id="RU363032"/>
    </source>
</evidence>
<comment type="similarity">
    <text evidence="7">Belongs to the binding-protein-dependent transport system permease family.</text>
</comment>
<evidence type="ECO:0000256" key="6">
    <source>
        <dbReference type="ARBA" id="ARBA00023136"/>
    </source>
</evidence>
<feature type="transmembrane region" description="Helical" evidence="7">
    <location>
        <begin position="98"/>
        <end position="121"/>
    </location>
</feature>
<feature type="transmembrane region" description="Helical" evidence="7">
    <location>
        <begin position="174"/>
        <end position="193"/>
    </location>
</feature>
<dbReference type="EMBL" id="QOVW01000112">
    <property type="protein sequence ID" value="RDB35053.1"/>
    <property type="molecule type" value="Genomic_DNA"/>
</dbReference>
<evidence type="ECO:0000256" key="1">
    <source>
        <dbReference type="ARBA" id="ARBA00004651"/>
    </source>
</evidence>
<protein>
    <submittedName>
        <fullName evidence="9">Oligopeptide ABC transporter permease OppB</fullName>
    </submittedName>
</protein>
<evidence type="ECO:0000256" key="4">
    <source>
        <dbReference type="ARBA" id="ARBA00022692"/>
    </source>
</evidence>
<feature type="transmembrane region" description="Helical" evidence="7">
    <location>
        <begin position="232"/>
        <end position="254"/>
    </location>
</feature>
<evidence type="ECO:0000313" key="9">
    <source>
        <dbReference type="EMBL" id="RDB35053.1"/>
    </source>
</evidence>
<evidence type="ECO:0000256" key="3">
    <source>
        <dbReference type="ARBA" id="ARBA00022475"/>
    </source>
</evidence>
<proteinExistence type="inferred from homology"/>
<feature type="transmembrane region" description="Helical" evidence="7">
    <location>
        <begin position="274"/>
        <end position="300"/>
    </location>
</feature>
<dbReference type="Pfam" id="PF19300">
    <property type="entry name" value="BPD_transp_1_N"/>
    <property type="match status" value="1"/>
</dbReference>